<organism evidence="2 3">
    <name type="scientific">Candidatus Magasanikbacteria bacterium GW2011_GWA2_41_55</name>
    <dbReference type="NCBI Taxonomy" id="1619038"/>
    <lineage>
        <taxon>Bacteria</taxon>
        <taxon>Candidatus Magasanikiibacteriota</taxon>
    </lineage>
</organism>
<feature type="domain" description="Glycosyltransferase 2-like" evidence="1">
    <location>
        <begin position="2"/>
        <end position="100"/>
    </location>
</feature>
<dbReference type="InterPro" id="IPR001173">
    <property type="entry name" value="Glyco_trans_2-like"/>
</dbReference>
<evidence type="ECO:0000313" key="2">
    <source>
        <dbReference type="EMBL" id="KKS12997.1"/>
    </source>
</evidence>
<dbReference type="Proteomes" id="UP000034299">
    <property type="component" value="Unassembled WGS sequence"/>
</dbReference>
<sequence>MVDDGSDNAQKEYLRKEIMPRFSQVKFIFSEHGGASAARNRGFRESNSQYVIFWDADIVGAPDMLAKMKKTLVEHPEASYAYSSFKFGWKKFTCGQFDAERLKQMNYITTTSLIRREYFPGFDESLKKFQDWDLWLTMLDQGHTGIWVPEVLFHIDSNGTMSQWLPSFMYHFPWLPLPAIKKYFYWKSVVQKKHGINACSHL</sequence>
<proteinExistence type="predicted"/>
<name>A0A0G0WLL5_9BACT</name>
<evidence type="ECO:0000259" key="1">
    <source>
        <dbReference type="Pfam" id="PF00535"/>
    </source>
</evidence>
<accession>A0A0G0WLL5</accession>
<dbReference type="PANTHER" id="PTHR43685:SF2">
    <property type="entry name" value="GLYCOSYLTRANSFERASE 2-LIKE DOMAIN-CONTAINING PROTEIN"/>
    <property type="match status" value="1"/>
</dbReference>
<dbReference type="SUPFAM" id="SSF53448">
    <property type="entry name" value="Nucleotide-diphospho-sugar transferases"/>
    <property type="match status" value="1"/>
</dbReference>
<dbReference type="InterPro" id="IPR050834">
    <property type="entry name" value="Glycosyltransf_2"/>
</dbReference>
<protein>
    <recommendedName>
        <fullName evidence="1">Glycosyltransferase 2-like domain-containing protein</fullName>
    </recommendedName>
</protein>
<dbReference type="AlphaFoldDB" id="A0A0G0WLL5"/>
<dbReference type="Pfam" id="PF00535">
    <property type="entry name" value="Glycos_transf_2"/>
    <property type="match status" value="1"/>
</dbReference>
<gene>
    <name evidence="2" type="ORF">UU69_C0016G0005</name>
</gene>
<reference evidence="2 3" key="1">
    <citation type="journal article" date="2015" name="Nature">
        <title>rRNA introns, odd ribosomes, and small enigmatic genomes across a large radiation of phyla.</title>
        <authorList>
            <person name="Brown C.T."/>
            <person name="Hug L.A."/>
            <person name="Thomas B.C."/>
            <person name="Sharon I."/>
            <person name="Castelle C.J."/>
            <person name="Singh A."/>
            <person name="Wilkins M.J."/>
            <person name="Williams K.H."/>
            <person name="Banfield J.F."/>
        </authorList>
    </citation>
    <scope>NUCLEOTIDE SEQUENCE [LARGE SCALE GENOMIC DNA]</scope>
</reference>
<dbReference type="Gene3D" id="3.90.550.10">
    <property type="entry name" value="Spore Coat Polysaccharide Biosynthesis Protein SpsA, Chain A"/>
    <property type="match status" value="1"/>
</dbReference>
<dbReference type="InterPro" id="IPR029044">
    <property type="entry name" value="Nucleotide-diphossugar_trans"/>
</dbReference>
<evidence type="ECO:0000313" key="3">
    <source>
        <dbReference type="Proteomes" id="UP000034299"/>
    </source>
</evidence>
<dbReference type="CDD" id="cd00761">
    <property type="entry name" value="Glyco_tranf_GTA_type"/>
    <property type="match status" value="1"/>
</dbReference>
<comment type="caution">
    <text evidence="2">The sequence shown here is derived from an EMBL/GenBank/DDBJ whole genome shotgun (WGS) entry which is preliminary data.</text>
</comment>
<dbReference type="EMBL" id="LCBP01000016">
    <property type="protein sequence ID" value="KKS12997.1"/>
    <property type="molecule type" value="Genomic_DNA"/>
</dbReference>
<dbReference type="PANTHER" id="PTHR43685">
    <property type="entry name" value="GLYCOSYLTRANSFERASE"/>
    <property type="match status" value="1"/>
</dbReference>